<evidence type="ECO:0000313" key="5">
    <source>
        <dbReference type="Proteomes" id="UP000321577"/>
    </source>
</evidence>
<gene>
    <name evidence="4" type="ORF">BGE01nite_08060</name>
</gene>
<dbReference type="Gene3D" id="2.60.40.790">
    <property type="match status" value="1"/>
</dbReference>
<dbReference type="Proteomes" id="UP000321577">
    <property type="component" value="Unassembled WGS sequence"/>
</dbReference>
<organism evidence="4 5">
    <name type="scientific">Brevifollis gellanilyticus</name>
    <dbReference type="NCBI Taxonomy" id="748831"/>
    <lineage>
        <taxon>Bacteria</taxon>
        <taxon>Pseudomonadati</taxon>
        <taxon>Verrucomicrobiota</taxon>
        <taxon>Verrucomicrobiia</taxon>
        <taxon>Verrucomicrobiales</taxon>
        <taxon>Verrucomicrobiaceae</taxon>
    </lineage>
</organism>
<keyword evidence="5" id="KW-1185">Reference proteome</keyword>
<dbReference type="PANTHER" id="PTHR11527">
    <property type="entry name" value="HEAT-SHOCK PROTEIN 20 FAMILY MEMBER"/>
    <property type="match status" value="1"/>
</dbReference>
<proteinExistence type="inferred from homology"/>
<name>A0A512M445_9BACT</name>
<dbReference type="OrthoDB" id="9792695at2"/>
<dbReference type="AlphaFoldDB" id="A0A512M445"/>
<comment type="similarity">
    <text evidence="1 2">Belongs to the small heat shock protein (HSP20) family.</text>
</comment>
<evidence type="ECO:0000313" key="4">
    <source>
        <dbReference type="EMBL" id="GEP41515.1"/>
    </source>
</evidence>
<evidence type="ECO:0000259" key="3">
    <source>
        <dbReference type="PROSITE" id="PS01031"/>
    </source>
</evidence>
<dbReference type="InterPro" id="IPR002068">
    <property type="entry name" value="A-crystallin/Hsp20_dom"/>
</dbReference>
<dbReference type="EMBL" id="BKAG01000003">
    <property type="protein sequence ID" value="GEP41515.1"/>
    <property type="molecule type" value="Genomic_DNA"/>
</dbReference>
<dbReference type="InterPro" id="IPR031107">
    <property type="entry name" value="Small_HSP"/>
</dbReference>
<dbReference type="SUPFAM" id="SSF49764">
    <property type="entry name" value="HSP20-like chaperones"/>
    <property type="match status" value="1"/>
</dbReference>
<dbReference type="Pfam" id="PF00011">
    <property type="entry name" value="HSP20"/>
    <property type="match status" value="1"/>
</dbReference>
<evidence type="ECO:0000256" key="1">
    <source>
        <dbReference type="PROSITE-ProRule" id="PRU00285"/>
    </source>
</evidence>
<feature type="domain" description="SHSP" evidence="3">
    <location>
        <begin position="43"/>
        <end position="147"/>
    </location>
</feature>
<dbReference type="RefSeq" id="WP_146848972.1">
    <property type="nucleotide sequence ID" value="NZ_BKAG01000003.1"/>
</dbReference>
<dbReference type="PROSITE" id="PS01031">
    <property type="entry name" value="SHSP"/>
    <property type="match status" value="1"/>
</dbReference>
<dbReference type="CDD" id="cd06464">
    <property type="entry name" value="ACD_sHsps-like"/>
    <property type="match status" value="1"/>
</dbReference>
<reference evidence="4 5" key="1">
    <citation type="submission" date="2019-07" db="EMBL/GenBank/DDBJ databases">
        <title>Whole genome shotgun sequence of Brevifollis gellanilyticus NBRC 108608.</title>
        <authorList>
            <person name="Hosoyama A."/>
            <person name="Uohara A."/>
            <person name="Ohji S."/>
            <person name="Ichikawa N."/>
        </authorList>
    </citation>
    <scope>NUCLEOTIDE SEQUENCE [LARGE SCALE GENOMIC DNA]</scope>
    <source>
        <strain evidence="4 5">NBRC 108608</strain>
    </source>
</reference>
<protein>
    <submittedName>
        <fullName evidence="4">Heat-shock protein Hsp20</fullName>
    </submittedName>
</protein>
<dbReference type="InterPro" id="IPR008978">
    <property type="entry name" value="HSP20-like_chaperone"/>
</dbReference>
<accession>A0A512M445</accession>
<evidence type="ECO:0000256" key="2">
    <source>
        <dbReference type="RuleBase" id="RU003616"/>
    </source>
</evidence>
<sequence>MKIIRSTPALNFGRSFANAGPWSRHPLAGLPSVAQLLEDFFPATASALTGRLAVDVHEDAANYYARFELPGVKKDAVKVEVKEGVLTVAADRTEKSSESESTVTLSRSISLPDTIQADGISAKLEDGVLTVTLPKQEQPKPKQITVN</sequence>
<comment type="caution">
    <text evidence="4">The sequence shown here is derived from an EMBL/GenBank/DDBJ whole genome shotgun (WGS) entry which is preliminary data.</text>
</comment>